<evidence type="ECO:0000256" key="4">
    <source>
        <dbReference type="ARBA" id="ARBA00023136"/>
    </source>
</evidence>
<proteinExistence type="predicted"/>
<evidence type="ECO:0000256" key="5">
    <source>
        <dbReference type="SAM" id="Phobius"/>
    </source>
</evidence>
<evidence type="ECO:0000256" key="3">
    <source>
        <dbReference type="ARBA" id="ARBA00022989"/>
    </source>
</evidence>
<dbReference type="InterPro" id="IPR011547">
    <property type="entry name" value="SLC26A/SulP_dom"/>
</dbReference>
<feature type="transmembrane region" description="Helical" evidence="5">
    <location>
        <begin position="143"/>
        <end position="168"/>
    </location>
</feature>
<dbReference type="EMBL" id="CP015217">
    <property type="protein sequence ID" value="AOP35748.1"/>
    <property type="molecule type" value="Genomic_DNA"/>
</dbReference>
<keyword evidence="8" id="KW-1185">Reference proteome</keyword>
<dbReference type="PROSITE" id="PS50801">
    <property type="entry name" value="STAS"/>
    <property type="match status" value="1"/>
</dbReference>
<dbReference type="GO" id="GO:0016020">
    <property type="term" value="C:membrane"/>
    <property type="evidence" value="ECO:0007669"/>
    <property type="project" value="UniProtKB-SubCell"/>
</dbReference>
<keyword evidence="4 5" id="KW-0472">Membrane</keyword>
<feature type="domain" description="STAS" evidence="6">
    <location>
        <begin position="458"/>
        <end position="536"/>
    </location>
</feature>
<accession>A0A1D7V1N0</accession>
<dbReference type="GO" id="GO:0055085">
    <property type="term" value="P:transmembrane transport"/>
    <property type="evidence" value="ECO:0007669"/>
    <property type="project" value="InterPro"/>
</dbReference>
<evidence type="ECO:0000313" key="7">
    <source>
        <dbReference type="EMBL" id="AOP35748.1"/>
    </source>
</evidence>
<dbReference type="AlphaFoldDB" id="A0A1D7V1N0"/>
<dbReference type="Gene3D" id="3.30.750.24">
    <property type="entry name" value="STAS domain"/>
    <property type="match status" value="1"/>
</dbReference>
<protein>
    <submittedName>
        <fullName evidence="7">Sulfate transporter</fullName>
    </submittedName>
</protein>
<dbReference type="SUPFAM" id="SSF52091">
    <property type="entry name" value="SpoIIaa-like"/>
    <property type="match status" value="1"/>
</dbReference>
<dbReference type="InterPro" id="IPR001902">
    <property type="entry name" value="SLC26A/SulP_fam"/>
</dbReference>
<dbReference type="OrthoDB" id="9769739at2"/>
<keyword evidence="2 5" id="KW-0812">Transmembrane</keyword>
<dbReference type="Pfam" id="PF00916">
    <property type="entry name" value="Sulfate_transp"/>
    <property type="match status" value="1"/>
</dbReference>
<dbReference type="KEGG" id="laj:A0128_19035"/>
<evidence type="ECO:0000259" key="6">
    <source>
        <dbReference type="PROSITE" id="PS50801"/>
    </source>
</evidence>
<reference evidence="7 8" key="1">
    <citation type="submission" date="2016-04" db="EMBL/GenBank/DDBJ databases">
        <title>Complete genome seqeunce of Leptospira alstonii serovar Room22.</title>
        <authorList>
            <person name="Nally J.E."/>
            <person name="Bayles D.O."/>
            <person name="Hurley D."/>
            <person name="Fanning S."/>
            <person name="McMahon B.J."/>
            <person name="Arent Z."/>
        </authorList>
    </citation>
    <scope>NUCLEOTIDE SEQUENCE [LARGE SCALE GENOMIC DNA]</scope>
    <source>
        <strain evidence="7 8">GWTS #1</strain>
    </source>
</reference>
<feature type="transmembrane region" description="Helical" evidence="5">
    <location>
        <begin position="280"/>
        <end position="302"/>
    </location>
</feature>
<dbReference type="Proteomes" id="UP000094197">
    <property type="component" value="Chromosome 1"/>
</dbReference>
<feature type="transmembrane region" description="Helical" evidence="5">
    <location>
        <begin position="402"/>
        <end position="421"/>
    </location>
</feature>
<feature type="transmembrane region" description="Helical" evidence="5">
    <location>
        <begin position="68"/>
        <end position="99"/>
    </location>
</feature>
<feature type="transmembrane region" description="Helical" evidence="5">
    <location>
        <begin position="188"/>
        <end position="209"/>
    </location>
</feature>
<keyword evidence="3 5" id="KW-1133">Transmembrane helix</keyword>
<evidence type="ECO:0000313" key="8">
    <source>
        <dbReference type="Proteomes" id="UP000094197"/>
    </source>
</evidence>
<evidence type="ECO:0000256" key="2">
    <source>
        <dbReference type="ARBA" id="ARBA00022692"/>
    </source>
</evidence>
<comment type="subcellular location">
    <subcellularLocation>
        <location evidence="1">Membrane</location>
        <topology evidence="1">Multi-pass membrane protein</topology>
    </subcellularLocation>
</comment>
<feature type="transmembrane region" description="Helical" evidence="5">
    <location>
        <begin position="221"/>
        <end position="238"/>
    </location>
</feature>
<feature type="transmembrane region" description="Helical" evidence="5">
    <location>
        <begin position="35"/>
        <end position="56"/>
    </location>
</feature>
<dbReference type="PANTHER" id="PTHR11814">
    <property type="entry name" value="SULFATE TRANSPORTER"/>
    <property type="match status" value="1"/>
</dbReference>
<feature type="transmembrane region" description="Helical" evidence="5">
    <location>
        <begin position="323"/>
        <end position="341"/>
    </location>
</feature>
<organism evidence="7 8">
    <name type="scientific">Leptospira tipperaryensis</name>
    <dbReference type="NCBI Taxonomy" id="2564040"/>
    <lineage>
        <taxon>Bacteria</taxon>
        <taxon>Pseudomonadati</taxon>
        <taxon>Spirochaetota</taxon>
        <taxon>Spirochaetia</taxon>
        <taxon>Leptospirales</taxon>
        <taxon>Leptospiraceae</taxon>
        <taxon>Leptospira</taxon>
    </lineage>
</organism>
<dbReference type="InterPro" id="IPR002645">
    <property type="entry name" value="STAS_dom"/>
</dbReference>
<dbReference type="RefSeq" id="WP_069608948.1">
    <property type="nucleotide sequence ID" value="NZ_CP015217.1"/>
</dbReference>
<evidence type="ECO:0000256" key="1">
    <source>
        <dbReference type="ARBA" id="ARBA00004141"/>
    </source>
</evidence>
<name>A0A1D7V1N0_9LEPT</name>
<sequence>MESSANKNSPRSGETKLATPKDFFPGLLENWKSDIVSGFIIFLIALPLCIGIAIASGAPPMAGILSGIVGGLVVSILGGSYVTINGPAAGLIVIVLGSIETLGHGDIAAGFKYTLAATVIAGALQIFFSFLKAGILATIFPSAVIHGMLAAIGVIIFLKQFFVAVGYVPATKTIIGLINELPIGLIHLNPEIAIIGLISIVLLVSIPFLPNPKLKKVPGPLVVATLGIAMGVFFQFNVEHAYSFMGNDFTVGPKSLVSIPASFLDGFTFPDFSRVNTVEFFSQVMAIFLVASLESQLTVAAIDKLDPYRRNSDLNKDLFSKGVGNFILGWIGGLPIIAEVVRSSANLNNGAKTRWSNFFHGAFLLIFILALPDIVRMIPLAALAAILMVTGYRLAIPELKKTWKVGMDQVFLFFITIYFTIADDLLVGIFAGVLAKFAIHILNIILPKGITLNDFFRIRSELHETNQKIRIEFYGLAIFLNFISIRKVLYSIPKSKSVQIDLSGVLLVDHSVMENLLTFSEKYEEEGGKFELVGLEKLKPLSNHPSSGRKNVTW</sequence>
<dbReference type="InterPro" id="IPR036513">
    <property type="entry name" value="STAS_dom_sf"/>
</dbReference>
<feature type="transmembrane region" description="Helical" evidence="5">
    <location>
        <begin position="361"/>
        <end position="390"/>
    </location>
</feature>
<gene>
    <name evidence="7" type="ORF">A0128_19035</name>
</gene>
<feature type="transmembrane region" description="Helical" evidence="5">
    <location>
        <begin position="111"/>
        <end position="131"/>
    </location>
</feature>